<proteinExistence type="predicted"/>
<keyword evidence="1" id="KW-0732">Signal</keyword>
<comment type="caution">
    <text evidence="2">The sequence shown here is derived from an EMBL/GenBank/DDBJ whole genome shotgun (WGS) entry which is preliminary data.</text>
</comment>
<evidence type="ECO:0000313" key="3">
    <source>
        <dbReference type="Proteomes" id="UP001178507"/>
    </source>
</evidence>
<protein>
    <recommendedName>
        <fullName evidence="4">Sulfotransferase</fullName>
    </recommendedName>
</protein>
<name>A0AA36NL87_9DINO</name>
<evidence type="ECO:0008006" key="4">
    <source>
        <dbReference type="Google" id="ProtNLM"/>
    </source>
</evidence>
<dbReference type="Proteomes" id="UP001178507">
    <property type="component" value="Unassembled WGS sequence"/>
</dbReference>
<organism evidence="2 3">
    <name type="scientific">Effrenium voratum</name>
    <dbReference type="NCBI Taxonomy" id="2562239"/>
    <lineage>
        <taxon>Eukaryota</taxon>
        <taxon>Sar</taxon>
        <taxon>Alveolata</taxon>
        <taxon>Dinophyceae</taxon>
        <taxon>Suessiales</taxon>
        <taxon>Symbiodiniaceae</taxon>
        <taxon>Effrenium</taxon>
    </lineage>
</organism>
<keyword evidence="3" id="KW-1185">Reference proteome</keyword>
<dbReference type="EMBL" id="CAUJNA010003731">
    <property type="protein sequence ID" value="CAJ1408771.1"/>
    <property type="molecule type" value="Genomic_DNA"/>
</dbReference>
<feature type="signal peptide" evidence="1">
    <location>
        <begin position="1"/>
        <end position="19"/>
    </location>
</feature>
<feature type="chain" id="PRO_5041216023" description="Sulfotransferase" evidence="1">
    <location>
        <begin position="20"/>
        <end position="316"/>
    </location>
</feature>
<accession>A0AA36NL87</accession>
<evidence type="ECO:0000256" key="1">
    <source>
        <dbReference type="SAM" id="SignalP"/>
    </source>
</evidence>
<sequence length="316" mass="35196">MAHPLRTWLLATLAAHVFGEYVNEAADPLFLQVALETRGRAAHDLVLMHIPYNFGHTIEEVAFAGSGSLDTFSYALGVVEGPLSLLSKQERLADAMQPNGELWGRLRPNLHVKSEVTGCPIYFTPPKYWPPALAEAYFGNKTVFGMLRDPYERLVAQFRGNYADYGGNFPEFYETCDVDGAVKSMMQTYLSGDKYAEGCTYVPQAEYFDPPYGITLAVDNLHFPDSANKVFLDHGYSNLRIATQDILHVDGCNEVWAGDLSCETKALVRKVYARDFELICKYFGRCDENANTCLELVPTMCPSNLTAKKATATYCA</sequence>
<evidence type="ECO:0000313" key="2">
    <source>
        <dbReference type="EMBL" id="CAJ1408771.1"/>
    </source>
</evidence>
<reference evidence="2" key="1">
    <citation type="submission" date="2023-08" db="EMBL/GenBank/DDBJ databases">
        <authorList>
            <person name="Chen Y."/>
            <person name="Shah S."/>
            <person name="Dougan E. K."/>
            <person name="Thang M."/>
            <person name="Chan C."/>
        </authorList>
    </citation>
    <scope>NUCLEOTIDE SEQUENCE</scope>
</reference>
<gene>
    <name evidence="2" type="ORF">EVOR1521_LOCUS30029</name>
</gene>
<dbReference type="AlphaFoldDB" id="A0AA36NL87"/>